<feature type="transmembrane region" description="Helical" evidence="1">
    <location>
        <begin position="727"/>
        <end position="743"/>
    </location>
</feature>
<gene>
    <name evidence="4" type="ORF">TSUD_258530</name>
</gene>
<evidence type="ECO:0008006" key="6">
    <source>
        <dbReference type="Google" id="ProtNLM"/>
    </source>
</evidence>
<dbReference type="EMBL" id="DF973788">
    <property type="protein sequence ID" value="GAU40060.1"/>
    <property type="molecule type" value="Genomic_DNA"/>
</dbReference>
<dbReference type="OrthoDB" id="1393472at2759"/>
<dbReference type="CDD" id="cd01650">
    <property type="entry name" value="RT_nLTR_like"/>
    <property type="match status" value="1"/>
</dbReference>
<dbReference type="PANTHER" id="PTHR36617:SF5">
    <property type="entry name" value="OS05G0421675 PROTEIN"/>
    <property type="match status" value="1"/>
</dbReference>
<feature type="domain" description="Reverse transcriptase zinc-binding" evidence="3">
    <location>
        <begin position="605"/>
        <end position="693"/>
    </location>
</feature>
<keyword evidence="1" id="KW-0812">Transmembrane</keyword>
<evidence type="ECO:0000313" key="4">
    <source>
        <dbReference type="EMBL" id="GAU40060.1"/>
    </source>
</evidence>
<dbReference type="InterPro" id="IPR043502">
    <property type="entry name" value="DNA/RNA_pol_sf"/>
</dbReference>
<evidence type="ECO:0000259" key="2">
    <source>
        <dbReference type="Pfam" id="PF00078"/>
    </source>
</evidence>
<dbReference type="AlphaFoldDB" id="A0A2Z6NTA8"/>
<dbReference type="InterPro" id="IPR026960">
    <property type="entry name" value="RVT-Znf"/>
</dbReference>
<evidence type="ECO:0000313" key="5">
    <source>
        <dbReference type="Proteomes" id="UP000242715"/>
    </source>
</evidence>
<evidence type="ECO:0000259" key="3">
    <source>
        <dbReference type="Pfam" id="PF13966"/>
    </source>
</evidence>
<reference evidence="5" key="1">
    <citation type="journal article" date="2017" name="Front. Plant Sci.">
        <title>Climate Clever Clovers: New Paradigm to Reduce the Environmental Footprint of Ruminants by Breeding Low Methanogenic Forages Utilizing Haplotype Variation.</title>
        <authorList>
            <person name="Kaur P."/>
            <person name="Appels R."/>
            <person name="Bayer P.E."/>
            <person name="Keeble-Gagnere G."/>
            <person name="Wang J."/>
            <person name="Hirakawa H."/>
            <person name="Shirasawa K."/>
            <person name="Vercoe P."/>
            <person name="Stefanova K."/>
            <person name="Durmic Z."/>
            <person name="Nichols P."/>
            <person name="Revell C."/>
            <person name="Isobe S.N."/>
            <person name="Edwards D."/>
            <person name="Erskine W."/>
        </authorList>
    </citation>
    <scope>NUCLEOTIDE SEQUENCE [LARGE SCALE GENOMIC DNA]</scope>
    <source>
        <strain evidence="5">cv. Daliak</strain>
    </source>
</reference>
<proteinExistence type="predicted"/>
<dbReference type="Gene3D" id="3.60.10.10">
    <property type="entry name" value="Endonuclease/exonuclease/phosphatase"/>
    <property type="match status" value="1"/>
</dbReference>
<name>A0A2Z6NTA8_TRISU</name>
<evidence type="ECO:0000256" key="1">
    <source>
        <dbReference type="SAM" id="Phobius"/>
    </source>
</evidence>
<dbReference type="Pfam" id="PF13966">
    <property type="entry name" value="zf-RVT"/>
    <property type="match status" value="1"/>
</dbReference>
<keyword evidence="5" id="KW-1185">Reference proteome</keyword>
<accession>A0A2Z6NTA8</accession>
<dbReference type="Proteomes" id="UP000242715">
    <property type="component" value="Unassembled WGS sequence"/>
</dbReference>
<dbReference type="Pfam" id="PF00078">
    <property type="entry name" value="RVT_1"/>
    <property type="match status" value="1"/>
</dbReference>
<organism evidence="4 5">
    <name type="scientific">Trifolium subterraneum</name>
    <name type="common">Subterranean clover</name>
    <dbReference type="NCBI Taxonomy" id="3900"/>
    <lineage>
        <taxon>Eukaryota</taxon>
        <taxon>Viridiplantae</taxon>
        <taxon>Streptophyta</taxon>
        <taxon>Embryophyta</taxon>
        <taxon>Tracheophyta</taxon>
        <taxon>Spermatophyta</taxon>
        <taxon>Magnoliopsida</taxon>
        <taxon>eudicotyledons</taxon>
        <taxon>Gunneridae</taxon>
        <taxon>Pentapetalae</taxon>
        <taxon>rosids</taxon>
        <taxon>fabids</taxon>
        <taxon>Fabales</taxon>
        <taxon>Fabaceae</taxon>
        <taxon>Papilionoideae</taxon>
        <taxon>50 kb inversion clade</taxon>
        <taxon>NPAAA clade</taxon>
        <taxon>Hologalegina</taxon>
        <taxon>IRL clade</taxon>
        <taxon>Trifolieae</taxon>
        <taxon>Trifolium</taxon>
    </lineage>
</organism>
<protein>
    <recommendedName>
        <fullName evidence="6">Reverse transcriptase domain-containing protein</fullName>
    </recommendedName>
</protein>
<keyword evidence="1" id="KW-0472">Membrane</keyword>
<sequence>MPDELFDYSRVRLWQELSGVLQHHGQTAWCVLGDFNAIRSSEERKSRVRMLEVLSEETNAFNQFIDANSLIDLPLCGRKFTWYSSDGRAMSRLDRFFLSDDWVSCMPNCIQTALPRTLSDHCPIVLAVDDQNWGPRPLRMMKCWSDIDGYSDFVTDKWNSMRFSGWSGYILKEKLKKIKAELRNWHLTHTSNIDSRIEGAKKRLDDLDTLGKHAVAKIVSSVVEGRLVEEVSEVRQLVFNHFSNHYRRTRNNHVDISGLCFKSLSVEEGAELTKPFLLEEIKKAIWDCDGFKSPGPDGVNLGFFKDFWEVLKIDLLNFFSEFHRQGILSKGLNSTFIALIPKVDNPQRVANFRPIALVSSVYKILSKVLTNRLRSVIASVVSQNQSAFIQGRQILDGILVANEVVDDAKRNRKELLMFKVDFEKAYDSVDWEYLDEFADDTLLIGSKSWANVRAMKTVLILFEHLSGLKVNFHKSMLFGVNVNESWLREAAVVMNCQHGWLEDNIVKKIGDGRNTLFWTDCWLEDGPLERVYSRLYDLAENKNATIFDMWEAGWGVNGEAWKWRRSLRAWEEELVRECIMRLSNVVLQDNEHDRWAWKLHSSHVYSVQSAYDYLTATDENLNAGFDKFLWLKSVPLKVNLFVWRLFLNRLPTKDNLHRRGVIGATQLTCVSSCGSVETADHLFFQCDFYGQLWHLLSNWLGTQVALSGNALHHSAQFCGLGGGSRRSTVLLLIIWVAAIYAIWNDRHKRIFKDGNDSLASLLERTKQYSFWWLKSSYVLFDFDYSFWRQNPLLCCQAIV</sequence>
<keyword evidence="1" id="KW-1133">Transmembrane helix</keyword>
<dbReference type="SUPFAM" id="SSF56219">
    <property type="entry name" value="DNase I-like"/>
    <property type="match status" value="1"/>
</dbReference>
<feature type="domain" description="Reverse transcriptase" evidence="2">
    <location>
        <begin position="340"/>
        <end position="436"/>
    </location>
</feature>
<dbReference type="SUPFAM" id="SSF56672">
    <property type="entry name" value="DNA/RNA polymerases"/>
    <property type="match status" value="1"/>
</dbReference>
<dbReference type="PANTHER" id="PTHR36617">
    <property type="entry name" value="PROTEIN, PUTATIVE-RELATED"/>
    <property type="match status" value="1"/>
</dbReference>
<dbReference type="InterPro" id="IPR036691">
    <property type="entry name" value="Endo/exonu/phosph_ase_sf"/>
</dbReference>
<dbReference type="InterPro" id="IPR000477">
    <property type="entry name" value="RT_dom"/>
</dbReference>